<dbReference type="GO" id="GO:0005634">
    <property type="term" value="C:nucleus"/>
    <property type="evidence" value="ECO:0007669"/>
    <property type="project" value="UniProtKB-SubCell"/>
</dbReference>
<dbReference type="GO" id="GO:0006281">
    <property type="term" value="P:DNA repair"/>
    <property type="evidence" value="ECO:0007669"/>
    <property type="project" value="UniProtKB-KW"/>
</dbReference>
<evidence type="ECO:0000256" key="1">
    <source>
        <dbReference type="ARBA" id="ARBA00004123"/>
    </source>
</evidence>
<reference evidence="7" key="5">
    <citation type="journal article" date="2021" name="G3 (Bethesda)">
        <title>Aegilops tauschii genome assembly Aet v5.0 features greater sequence contiguity and improved annotation.</title>
        <authorList>
            <person name="Wang L."/>
            <person name="Zhu T."/>
            <person name="Rodriguez J.C."/>
            <person name="Deal K.R."/>
            <person name="Dubcovsky J."/>
            <person name="McGuire P.E."/>
            <person name="Lux T."/>
            <person name="Spannagl M."/>
            <person name="Mayer K.F.X."/>
            <person name="Baldrich P."/>
            <person name="Meyers B.C."/>
            <person name="Huo N."/>
            <person name="Gu Y.Q."/>
            <person name="Zhou H."/>
            <person name="Devos K.M."/>
            <person name="Bennetzen J.L."/>
            <person name="Unver T."/>
            <person name="Budak H."/>
            <person name="Gulick P.J."/>
            <person name="Galiba G."/>
            <person name="Kalapos B."/>
            <person name="Nelson D.R."/>
            <person name="Li P."/>
            <person name="You F.M."/>
            <person name="Luo M.C."/>
            <person name="Dvorak J."/>
        </authorList>
    </citation>
    <scope>NUCLEOTIDE SEQUENCE [LARGE SCALE GENOMIC DNA]</scope>
    <source>
        <strain evidence="7">cv. AL8/78</strain>
    </source>
</reference>
<keyword evidence="4" id="KW-0234">DNA repair</keyword>
<feature type="region of interest" description="Disordered" evidence="6">
    <location>
        <begin position="75"/>
        <end position="97"/>
    </location>
</feature>
<evidence type="ECO:0000256" key="3">
    <source>
        <dbReference type="ARBA" id="ARBA00023172"/>
    </source>
</evidence>
<reference evidence="7" key="3">
    <citation type="journal article" date="2017" name="Nature">
        <title>Genome sequence of the progenitor of the wheat D genome Aegilops tauschii.</title>
        <authorList>
            <person name="Luo M.C."/>
            <person name="Gu Y.Q."/>
            <person name="Puiu D."/>
            <person name="Wang H."/>
            <person name="Twardziok S.O."/>
            <person name="Deal K.R."/>
            <person name="Huo N."/>
            <person name="Zhu T."/>
            <person name="Wang L."/>
            <person name="Wang Y."/>
            <person name="McGuire P.E."/>
            <person name="Liu S."/>
            <person name="Long H."/>
            <person name="Ramasamy R.K."/>
            <person name="Rodriguez J.C."/>
            <person name="Van S.L."/>
            <person name="Yuan L."/>
            <person name="Wang Z."/>
            <person name="Xia Z."/>
            <person name="Xiao L."/>
            <person name="Anderson O.D."/>
            <person name="Ouyang S."/>
            <person name="Liang Y."/>
            <person name="Zimin A.V."/>
            <person name="Pertea G."/>
            <person name="Qi P."/>
            <person name="Bennetzen J.L."/>
            <person name="Dai X."/>
            <person name="Dawson M.W."/>
            <person name="Muller H.G."/>
            <person name="Kugler K."/>
            <person name="Rivarola-Duarte L."/>
            <person name="Spannagl M."/>
            <person name="Mayer K.F.X."/>
            <person name="Lu F.H."/>
            <person name="Bevan M.W."/>
            <person name="Leroy P."/>
            <person name="Li P."/>
            <person name="You F.M."/>
            <person name="Sun Q."/>
            <person name="Liu Z."/>
            <person name="Lyons E."/>
            <person name="Wicker T."/>
            <person name="Salzberg S.L."/>
            <person name="Devos K.M."/>
            <person name="Dvorak J."/>
        </authorList>
    </citation>
    <scope>NUCLEOTIDE SEQUENCE [LARGE SCALE GENOMIC DNA]</scope>
    <source>
        <strain evidence="7">cv. AL8/78</strain>
    </source>
</reference>
<dbReference type="GO" id="GO:0048476">
    <property type="term" value="C:Holliday junction resolvase complex"/>
    <property type="evidence" value="ECO:0007669"/>
    <property type="project" value="InterPro"/>
</dbReference>
<keyword evidence="3" id="KW-0233">DNA recombination</keyword>
<evidence type="ECO:0000256" key="2">
    <source>
        <dbReference type="ARBA" id="ARBA00022763"/>
    </source>
</evidence>
<protein>
    <submittedName>
        <fullName evidence="7">Uncharacterized protein</fullName>
    </submittedName>
</protein>
<dbReference type="InterPro" id="IPR042530">
    <property type="entry name" value="EME1/EME2_C"/>
</dbReference>
<dbReference type="EnsemblPlants" id="AET2Gv21133600.8">
    <property type="protein sequence ID" value="AET2Gv21133600.8"/>
    <property type="gene ID" value="AET2Gv21133600"/>
</dbReference>
<sequence length="97" mass="10803">SLLAIPKVQPRFALAIWKKYSTMRSLLKVYMDPNKSVSASLLPCSKVQCNSFSLTVMPPCAHNSVYVTESREGAFASRPEVRRLPRRGKQKGGTSVF</sequence>
<dbReference type="AlphaFoldDB" id="A0A453D8B3"/>
<comment type="subcellular location">
    <subcellularLocation>
        <location evidence="1">Nucleus</location>
    </subcellularLocation>
</comment>
<proteinExistence type="predicted"/>
<keyword evidence="2" id="KW-0227">DNA damage</keyword>
<organism evidence="7 8">
    <name type="scientific">Aegilops tauschii subsp. strangulata</name>
    <name type="common">Goatgrass</name>
    <dbReference type="NCBI Taxonomy" id="200361"/>
    <lineage>
        <taxon>Eukaryota</taxon>
        <taxon>Viridiplantae</taxon>
        <taxon>Streptophyta</taxon>
        <taxon>Embryophyta</taxon>
        <taxon>Tracheophyta</taxon>
        <taxon>Spermatophyta</taxon>
        <taxon>Magnoliopsida</taxon>
        <taxon>Liliopsida</taxon>
        <taxon>Poales</taxon>
        <taxon>Poaceae</taxon>
        <taxon>BOP clade</taxon>
        <taxon>Pooideae</taxon>
        <taxon>Triticodae</taxon>
        <taxon>Triticeae</taxon>
        <taxon>Triticinae</taxon>
        <taxon>Aegilops</taxon>
    </lineage>
</organism>
<keyword evidence="5" id="KW-0539">Nucleus</keyword>
<dbReference type="GO" id="GO:0006310">
    <property type="term" value="P:DNA recombination"/>
    <property type="evidence" value="ECO:0007669"/>
    <property type="project" value="UniProtKB-KW"/>
</dbReference>
<name>A0A453D8B3_AEGTS</name>
<dbReference type="InterPro" id="IPR033310">
    <property type="entry name" value="Mms4/EME1/EME2"/>
</dbReference>
<evidence type="ECO:0000256" key="4">
    <source>
        <dbReference type="ARBA" id="ARBA00023204"/>
    </source>
</evidence>
<evidence type="ECO:0000256" key="6">
    <source>
        <dbReference type="SAM" id="MobiDB-lite"/>
    </source>
</evidence>
<accession>A0A453D8B3</accession>
<dbReference type="PANTHER" id="PTHR21077">
    <property type="entry name" value="EME1 PROTEIN"/>
    <property type="match status" value="1"/>
</dbReference>
<evidence type="ECO:0000313" key="7">
    <source>
        <dbReference type="EnsemblPlants" id="AET2Gv21133600.8"/>
    </source>
</evidence>
<dbReference type="Gramene" id="AET2Gv21133600.8">
    <property type="protein sequence ID" value="AET2Gv21133600.8"/>
    <property type="gene ID" value="AET2Gv21133600"/>
</dbReference>
<evidence type="ECO:0000313" key="8">
    <source>
        <dbReference type="Proteomes" id="UP000015105"/>
    </source>
</evidence>
<dbReference type="Proteomes" id="UP000015105">
    <property type="component" value="Chromosome 2D"/>
</dbReference>
<evidence type="ECO:0000256" key="5">
    <source>
        <dbReference type="ARBA" id="ARBA00023242"/>
    </source>
</evidence>
<keyword evidence="8" id="KW-1185">Reference proteome</keyword>
<reference evidence="7" key="4">
    <citation type="submission" date="2019-03" db="UniProtKB">
        <authorList>
            <consortium name="EnsemblPlants"/>
        </authorList>
    </citation>
    <scope>IDENTIFICATION</scope>
</reference>
<dbReference type="PANTHER" id="PTHR21077:SF8">
    <property type="entry name" value="ERCC4 DOMAIN-CONTAINING PROTEIN"/>
    <property type="match status" value="1"/>
</dbReference>
<dbReference type="Gene3D" id="1.10.150.670">
    <property type="entry name" value="Crossover junction endonuclease EME1, DNA-binding domain"/>
    <property type="match status" value="1"/>
</dbReference>
<reference evidence="8" key="1">
    <citation type="journal article" date="2014" name="Science">
        <title>Ancient hybridizations among the ancestral genomes of bread wheat.</title>
        <authorList>
            <consortium name="International Wheat Genome Sequencing Consortium,"/>
            <person name="Marcussen T."/>
            <person name="Sandve S.R."/>
            <person name="Heier L."/>
            <person name="Spannagl M."/>
            <person name="Pfeifer M."/>
            <person name="Jakobsen K.S."/>
            <person name="Wulff B.B."/>
            <person name="Steuernagel B."/>
            <person name="Mayer K.F."/>
            <person name="Olsen O.A."/>
        </authorList>
    </citation>
    <scope>NUCLEOTIDE SEQUENCE [LARGE SCALE GENOMIC DNA]</scope>
    <source>
        <strain evidence="8">cv. AL8/78</strain>
    </source>
</reference>
<reference evidence="8" key="2">
    <citation type="journal article" date="2017" name="Nat. Plants">
        <title>The Aegilops tauschii genome reveals multiple impacts of transposons.</title>
        <authorList>
            <person name="Zhao G."/>
            <person name="Zou C."/>
            <person name="Li K."/>
            <person name="Wang K."/>
            <person name="Li T."/>
            <person name="Gao L."/>
            <person name="Zhang X."/>
            <person name="Wang H."/>
            <person name="Yang Z."/>
            <person name="Liu X."/>
            <person name="Jiang W."/>
            <person name="Mao L."/>
            <person name="Kong X."/>
            <person name="Jiao Y."/>
            <person name="Jia J."/>
        </authorList>
    </citation>
    <scope>NUCLEOTIDE SEQUENCE [LARGE SCALE GENOMIC DNA]</scope>
    <source>
        <strain evidence="8">cv. AL8/78</strain>
    </source>
</reference>